<dbReference type="Gene3D" id="3.40.50.300">
    <property type="entry name" value="P-loop containing nucleotide triphosphate hydrolases"/>
    <property type="match status" value="1"/>
</dbReference>
<dbReference type="SMART" id="SM00175">
    <property type="entry name" value="RAB"/>
    <property type="match status" value="1"/>
</dbReference>
<proteinExistence type="predicted"/>
<comment type="caution">
    <text evidence="2">The sequence shown here is derived from an EMBL/GenBank/DDBJ whole genome shotgun (WGS) entry which is preliminary data.</text>
</comment>
<evidence type="ECO:0000313" key="3">
    <source>
        <dbReference type="Proteomes" id="UP000265618"/>
    </source>
</evidence>
<sequence>MEKSEVKLCLLGETGVGKTSLALQFIHGRFNRHTLSNLSASYLTKTMIRDGKVVKFFIWDTAGQEKYQSMTPMYY</sequence>
<dbReference type="NCBIfam" id="TIGR00231">
    <property type="entry name" value="small_GTP"/>
    <property type="match status" value="1"/>
</dbReference>
<dbReference type="PANTHER" id="PTHR47978">
    <property type="match status" value="1"/>
</dbReference>
<organism evidence="2 3">
    <name type="scientific">Kipferlia bialata</name>
    <dbReference type="NCBI Taxonomy" id="797122"/>
    <lineage>
        <taxon>Eukaryota</taxon>
        <taxon>Metamonada</taxon>
        <taxon>Carpediemonas-like organisms</taxon>
        <taxon>Kipferlia</taxon>
    </lineage>
</organism>
<dbReference type="AlphaFoldDB" id="A0A9K3D9T9"/>
<dbReference type="InterPro" id="IPR005225">
    <property type="entry name" value="Small_GTP-bd"/>
</dbReference>
<keyword evidence="3" id="KW-1185">Reference proteome</keyword>
<reference evidence="2 3" key="1">
    <citation type="journal article" date="2018" name="PLoS ONE">
        <title>The draft genome of Kipferlia bialata reveals reductive genome evolution in fornicate parasites.</title>
        <authorList>
            <person name="Tanifuji G."/>
            <person name="Takabayashi S."/>
            <person name="Kume K."/>
            <person name="Takagi M."/>
            <person name="Nakayama T."/>
            <person name="Kamikawa R."/>
            <person name="Inagaki Y."/>
            <person name="Hashimoto T."/>
        </authorList>
    </citation>
    <scope>NUCLEOTIDE SEQUENCE [LARGE SCALE GENOMIC DNA]</scope>
    <source>
        <strain evidence="2">NY0173</strain>
    </source>
</reference>
<dbReference type="InterPro" id="IPR027417">
    <property type="entry name" value="P-loop_NTPase"/>
</dbReference>
<dbReference type="Pfam" id="PF00071">
    <property type="entry name" value="Ras"/>
    <property type="match status" value="1"/>
</dbReference>
<dbReference type="GO" id="GO:0003924">
    <property type="term" value="F:GTPase activity"/>
    <property type="evidence" value="ECO:0007669"/>
    <property type="project" value="InterPro"/>
</dbReference>
<feature type="non-terminal residue" evidence="2">
    <location>
        <position position="75"/>
    </location>
</feature>
<accession>A0A9K3D9T9</accession>
<evidence type="ECO:0000313" key="2">
    <source>
        <dbReference type="EMBL" id="GIQ90004.1"/>
    </source>
</evidence>
<dbReference type="EMBL" id="BDIP01005661">
    <property type="protein sequence ID" value="GIQ90004.1"/>
    <property type="molecule type" value="Genomic_DNA"/>
</dbReference>
<keyword evidence="1" id="KW-0547">Nucleotide-binding</keyword>
<gene>
    <name evidence="2" type="ORF">KIPB_012637</name>
</gene>
<dbReference type="PRINTS" id="PR00449">
    <property type="entry name" value="RASTRNSFRMNG"/>
</dbReference>
<dbReference type="SUPFAM" id="SSF52540">
    <property type="entry name" value="P-loop containing nucleoside triphosphate hydrolases"/>
    <property type="match status" value="1"/>
</dbReference>
<evidence type="ECO:0000256" key="1">
    <source>
        <dbReference type="ARBA" id="ARBA00022741"/>
    </source>
</evidence>
<dbReference type="Proteomes" id="UP000265618">
    <property type="component" value="Unassembled WGS sequence"/>
</dbReference>
<dbReference type="OrthoDB" id="63533at2759"/>
<protein>
    <submittedName>
        <fullName evidence="2">Small GTPase superfamily, Rab type</fullName>
    </submittedName>
</protein>
<dbReference type="GO" id="GO:0005525">
    <property type="term" value="F:GTP binding"/>
    <property type="evidence" value="ECO:0007669"/>
    <property type="project" value="InterPro"/>
</dbReference>
<name>A0A9K3D9T9_9EUKA</name>
<dbReference type="PROSITE" id="PS51419">
    <property type="entry name" value="RAB"/>
    <property type="match status" value="1"/>
</dbReference>
<dbReference type="InterPro" id="IPR001806">
    <property type="entry name" value="Small_GTPase"/>
</dbReference>